<dbReference type="Proteomes" id="UP000076967">
    <property type="component" value="Unassembled WGS sequence"/>
</dbReference>
<comment type="caution">
    <text evidence="2">The sequence shown here is derived from an EMBL/GenBank/DDBJ whole genome shotgun (WGS) entry which is preliminary data.</text>
</comment>
<gene>
    <name evidence="2" type="ORF">PGLA_12665</name>
</gene>
<feature type="chain" id="PRO_5007898602" description="DUF3888 domain-containing protein" evidence="1">
    <location>
        <begin position="25"/>
        <end position="100"/>
    </location>
</feature>
<dbReference type="OrthoDB" id="1906683at2"/>
<evidence type="ECO:0008006" key="4">
    <source>
        <dbReference type="Google" id="ProtNLM"/>
    </source>
</evidence>
<accession>A0A168KV75</accession>
<name>A0A168KV75_9BACL</name>
<reference evidence="2 3" key="1">
    <citation type="submission" date="2016-03" db="EMBL/GenBank/DDBJ databases">
        <title>Draft genome sequence of Paenibacillus glacialis DSM 22343.</title>
        <authorList>
            <person name="Shin S.-K."/>
            <person name="Yi H."/>
        </authorList>
    </citation>
    <scope>NUCLEOTIDE SEQUENCE [LARGE SCALE GENOMIC DNA]</scope>
    <source>
        <strain evidence="2 3">DSM 22343</strain>
    </source>
</reference>
<evidence type="ECO:0000256" key="1">
    <source>
        <dbReference type="SAM" id="SignalP"/>
    </source>
</evidence>
<dbReference type="EMBL" id="LVJH01000021">
    <property type="protein sequence ID" value="OAB42510.1"/>
    <property type="molecule type" value="Genomic_DNA"/>
</dbReference>
<dbReference type="Pfam" id="PF13027">
    <property type="entry name" value="DUF3888"/>
    <property type="match status" value="1"/>
</dbReference>
<evidence type="ECO:0000313" key="3">
    <source>
        <dbReference type="Proteomes" id="UP000076967"/>
    </source>
</evidence>
<organism evidence="2 3">
    <name type="scientific">Paenibacillus glacialis</name>
    <dbReference type="NCBI Taxonomy" id="494026"/>
    <lineage>
        <taxon>Bacteria</taxon>
        <taxon>Bacillati</taxon>
        <taxon>Bacillota</taxon>
        <taxon>Bacilli</taxon>
        <taxon>Bacillales</taxon>
        <taxon>Paenibacillaceae</taxon>
        <taxon>Paenibacillus</taxon>
    </lineage>
</organism>
<dbReference type="InterPro" id="IPR024984">
    <property type="entry name" value="DUF3888"/>
</dbReference>
<proteinExistence type="predicted"/>
<feature type="signal peptide" evidence="1">
    <location>
        <begin position="1"/>
        <end position="24"/>
    </location>
</feature>
<sequence length="100" mass="11304">MIKIKTILVILFFCTILFDSPTYASSTDDSCQRLVLTVLTPNIEAQIKDYYRNKLSYPPTFAPFLGGTTLEFKYSESHIDVVVTVIPYVGPHLDVGKDRI</sequence>
<dbReference type="STRING" id="494026.PGLA_12665"/>
<keyword evidence="3" id="KW-1185">Reference proteome</keyword>
<dbReference type="RefSeq" id="WP_068533216.1">
    <property type="nucleotide sequence ID" value="NZ_LVJH01000021.1"/>
</dbReference>
<dbReference type="AlphaFoldDB" id="A0A168KV75"/>
<keyword evidence="1" id="KW-0732">Signal</keyword>
<protein>
    <recommendedName>
        <fullName evidence="4">DUF3888 domain-containing protein</fullName>
    </recommendedName>
</protein>
<evidence type="ECO:0000313" key="2">
    <source>
        <dbReference type="EMBL" id="OAB42510.1"/>
    </source>
</evidence>